<proteinExistence type="predicted"/>
<organism evidence="1 2">
    <name type="scientific">Morchella conica CCBAS932</name>
    <dbReference type="NCBI Taxonomy" id="1392247"/>
    <lineage>
        <taxon>Eukaryota</taxon>
        <taxon>Fungi</taxon>
        <taxon>Dikarya</taxon>
        <taxon>Ascomycota</taxon>
        <taxon>Pezizomycotina</taxon>
        <taxon>Pezizomycetes</taxon>
        <taxon>Pezizales</taxon>
        <taxon>Morchellaceae</taxon>
        <taxon>Morchella</taxon>
    </lineage>
</organism>
<dbReference type="EMBL" id="ML119107">
    <property type="protein sequence ID" value="RPB16785.1"/>
    <property type="molecule type" value="Genomic_DNA"/>
</dbReference>
<evidence type="ECO:0000313" key="2">
    <source>
        <dbReference type="Proteomes" id="UP000277580"/>
    </source>
</evidence>
<protein>
    <recommendedName>
        <fullName evidence="3">F-box domain-containing protein</fullName>
    </recommendedName>
</protein>
<dbReference type="Proteomes" id="UP000277580">
    <property type="component" value="Unassembled WGS sequence"/>
</dbReference>
<dbReference type="SUPFAM" id="SSF81383">
    <property type="entry name" value="F-box domain"/>
    <property type="match status" value="1"/>
</dbReference>
<evidence type="ECO:0000313" key="1">
    <source>
        <dbReference type="EMBL" id="RPB16785.1"/>
    </source>
</evidence>
<dbReference type="STRING" id="1392247.A0A3N4LFS1"/>
<keyword evidence="2" id="KW-1185">Reference proteome</keyword>
<dbReference type="InParanoid" id="A0A3N4LFS1"/>
<evidence type="ECO:0008006" key="3">
    <source>
        <dbReference type="Google" id="ProtNLM"/>
    </source>
</evidence>
<dbReference type="OrthoDB" id="5313288at2759"/>
<name>A0A3N4LFS1_9PEZI</name>
<dbReference type="InterPro" id="IPR036047">
    <property type="entry name" value="F-box-like_dom_sf"/>
</dbReference>
<sequence length="255" mass="29140">MSRPTLESLPLDVSYNILSYLYAGTRNSSHPYLALSAVCKNLNGLVETYSSHILTTRLVNTSGPVPIARPTARQRLLRHVWCHCEFCGKKTTRRATMANLLACCKVCDKQEWDEKITMTDAMKRYHLKKQDLFASRIRTGQYYGVNGMTTLFLEPEVRELATRIHVGVGNDIEPFLADRISKSLERKAARERTRLAKRNHLHRALIANGLTQPPTLINNLVHFLEPGRDRRPAMPVLEIVRMKLLQQRLQTEVGH</sequence>
<dbReference type="InterPro" id="IPR037129">
    <property type="entry name" value="XPA_sf"/>
</dbReference>
<gene>
    <name evidence="1" type="ORF">P167DRAFT_192746</name>
</gene>
<dbReference type="Gene3D" id="3.90.530.10">
    <property type="entry name" value="XPA C-terminal domain"/>
    <property type="match status" value="1"/>
</dbReference>
<accession>A0A3N4LFS1</accession>
<dbReference type="AlphaFoldDB" id="A0A3N4LFS1"/>
<reference evidence="1 2" key="1">
    <citation type="journal article" date="2018" name="Nat. Ecol. Evol.">
        <title>Pezizomycetes genomes reveal the molecular basis of ectomycorrhizal truffle lifestyle.</title>
        <authorList>
            <person name="Murat C."/>
            <person name="Payen T."/>
            <person name="Noel B."/>
            <person name="Kuo A."/>
            <person name="Morin E."/>
            <person name="Chen J."/>
            <person name="Kohler A."/>
            <person name="Krizsan K."/>
            <person name="Balestrini R."/>
            <person name="Da Silva C."/>
            <person name="Montanini B."/>
            <person name="Hainaut M."/>
            <person name="Levati E."/>
            <person name="Barry K.W."/>
            <person name="Belfiori B."/>
            <person name="Cichocki N."/>
            <person name="Clum A."/>
            <person name="Dockter R.B."/>
            <person name="Fauchery L."/>
            <person name="Guy J."/>
            <person name="Iotti M."/>
            <person name="Le Tacon F."/>
            <person name="Lindquist E.A."/>
            <person name="Lipzen A."/>
            <person name="Malagnac F."/>
            <person name="Mello A."/>
            <person name="Molinier V."/>
            <person name="Miyauchi S."/>
            <person name="Poulain J."/>
            <person name="Riccioni C."/>
            <person name="Rubini A."/>
            <person name="Sitrit Y."/>
            <person name="Splivallo R."/>
            <person name="Traeger S."/>
            <person name="Wang M."/>
            <person name="Zifcakova L."/>
            <person name="Wipf D."/>
            <person name="Zambonelli A."/>
            <person name="Paolocci F."/>
            <person name="Nowrousian M."/>
            <person name="Ottonello S."/>
            <person name="Baldrian P."/>
            <person name="Spatafora J.W."/>
            <person name="Henrissat B."/>
            <person name="Nagy L.G."/>
            <person name="Aury J.M."/>
            <person name="Wincker P."/>
            <person name="Grigoriev I.V."/>
            <person name="Bonfante P."/>
            <person name="Martin F.M."/>
        </authorList>
    </citation>
    <scope>NUCLEOTIDE SEQUENCE [LARGE SCALE GENOMIC DNA]</scope>
    <source>
        <strain evidence="1 2">CCBAS932</strain>
    </source>
</reference>